<dbReference type="Proteomes" id="UP000444980">
    <property type="component" value="Unassembled WGS sequence"/>
</dbReference>
<keyword evidence="5" id="KW-1185">Reference proteome</keyword>
<comment type="caution">
    <text evidence="4">The sequence shown here is derived from an EMBL/GenBank/DDBJ whole genome shotgun (WGS) entry which is preliminary data.</text>
</comment>
<feature type="compositionally biased region" description="Polar residues" evidence="1">
    <location>
        <begin position="1"/>
        <end position="15"/>
    </location>
</feature>
<dbReference type="EMBL" id="BJOU01000001">
    <property type="protein sequence ID" value="GED96980.1"/>
    <property type="molecule type" value="Genomic_DNA"/>
</dbReference>
<evidence type="ECO:0000259" key="3">
    <source>
        <dbReference type="Pfam" id="PF13828"/>
    </source>
</evidence>
<feature type="region of interest" description="Disordered" evidence="1">
    <location>
        <begin position="63"/>
        <end position="82"/>
    </location>
</feature>
<reference evidence="5" key="1">
    <citation type="submission" date="2019-06" db="EMBL/GenBank/DDBJ databases">
        <title>Gordonia isolated from sludge of a wastewater treatment plant.</title>
        <authorList>
            <person name="Tamura T."/>
            <person name="Aoyama K."/>
            <person name="Kang Y."/>
            <person name="Saito S."/>
            <person name="Akiyama N."/>
            <person name="Yazawa K."/>
            <person name="Gonoi T."/>
            <person name="Mikami Y."/>
        </authorList>
    </citation>
    <scope>NUCLEOTIDE SEQUENCE [LARGE SCALE GENOMIC DNA]</scope>
    <source>
        <strain evidence="5">NBRC 107697</strain>
    </source>
</reference>
<evidence type="ECO:0000256" key="1">
    <source>
        <dbReference type="SAM" id="MobiDB-lite"/>
    </source>
</evidence>
<dbReference type="RefSeq" id="WP_161926379.1">
    <property type="nucleotide sequence ID" value="NZ_BJOU01000001.1"/>
</dbReference>
<dbReference type="InterPro" id="IPR025241">
    <property type="entry name" value="DUF4190"/>
</dbReference>
<protein>
    <recommendedName>
        <fullName evidence="3">DUF4190 domain-containing protein</fullName>
    </recommendedName>
</protein>
<dbReference type="AlphaFoldDB" id="A0A7I9UW30"/>
<keyword evidence="2" id="KW-0472">Membrane</keyword>
<evidence type="ECO:0000313" key="4">
    <source>
        <dbReference type="EMBL" id="GED96980.1"/>
    </source>
</evidence>
<sequence>MTTSETPEESANSTAAAAPQPISLTKDDAATASVPIPGDAAAGVVQTPAEAVYYSDQQSYPAQGYPAGSPQQQASYPPVEPQPAQYGAPASYAPAPDQYAAAYGSAYGTPAYSGYGAAYPTRSSTNGMAIAALIVGLVGFVLTICFVFSGVITGTIALILGAVALKQINNSPGGTSDGGSKVMAIVGLVLGSLQLLGSIVVIVVLIVASVSG</sequence>
<accession>A0A7I9UW30</accession>
<feature type="transmembrane region" description="Helical" evidence="2">
    <location>
        <begin position="129"/>
        <end position="162"/>
    </location>
</feature>
<keyword evidence="2" id="KW-0812">Transmembrane</keyword>
<keyword evidence="2" id="KW-1133">Transmembrane helix</keyword>
<evidence type="ECO:0000313" key="5">
    <source>
        <dbReference type="Proteomes" id="UP000444980"/>
    </source>
</evidence>
<proteinExistence type="predicted"/>
<dbReference type="Pfam" id="PF13828">
    <property type="entry name" value="DUF4190"/>
    <property type="match status" value="1"/>
</dbReference>
<evidence type="ECO:0000256" key="2">
    <source>
        <dbReference type="SAM" id="Phobius"/>
    </source>
</evidence>
<gene>
    <name evidence="4" type="ORF">nbrc107697_10190</name>
</gene>
<name>A0A7I9UW30_9ACTN</name>
<dbReference type="OrthoDB" id="4462868at2"/>
<organism evidence="4 5">
    <name type="scientific">Gordonia crocea</name>
    <dbReference type="NCBI Taxonomy" id="589162"/>
    <lineage>
        <taxon>Bacteria</taxon>
        <taxon>Bacillati</taxon>
        <taxon>Actinomycetota</taxon>
        <taxon>Actinomycetes</taxon>
        <taxon>Mycobacteriales</taxon>
        <taxon>Gordoniaceae</taxon>
        <taxon>Gordonia</taxon>
    </lineage>
</organism>
<feature type="transmembrane region" description="Helical" evidence="2">
    <location>
        <begin position="182"/>
        <end position="208"/>
    </location>
</feature>
<feature type="domain" description="DUF4190" evidence="3">
    <location>
        <begin position="128"/>
        <end position="200"/>
    </location>
</feature>
<feature type="region of interest" description="Disordered" evidence="1">
    <location>
        <begin position="1"/>
        <end position="35"/>
    </location>
</feature>